<dbReference type="eggNOG" id="ENOG5033VYA">
    <property type="taxonomic scope" value="Bacteria"/>
</dbReference>
<sequence length="279" mass="31171">MLQSLDLSDPLVARHYMAAMHVLHGLPGFDWYDGCFLAKFEAARRMLAIVRPDESRRFAAAFDTLRTRADFEVRRVHDVLPPARFADFLAQLRAVPASSLHGHERGDFGRRIARDLPILAELQFELMPLVAELAGEAVEPCYTFLSLYDGAGTCAPHLDAPSAKWTLDLCLAQSGEWPIHFSSVVPWPTSDADGNVPAATAFRSHSLRPNEALLFSGSSQWHYRDAIPDAGFCHLAFLHYHPAGCADLVRPARWAAHFDMPELAILDAVFETLRPDRRQ</sequence>
<protein>
    <submittedName>
        <fullName evidence="1">Uncharacterized protein</fullName>
    </submittedName>
</protein>
<dbReference type="EMBL" id="JFYZ01000011">
    <property type="protein sequence ID" value="EZP81707.1"/>
    <property type="molecule type" value="Genomic_DNA"/>
</dbReference>
<gene>
    <name evidence="1" type="ORF">BV97_02365</name>
</gene>
<evidence type="ECO:0000313" key="1">
    <source>
        <dbReference type="EMBL" id="EZP81707.1"/>
    </source>
</evidence>
<organism evidence="1 2">
    <name type="scientific">Novosphingobium resinovorum</name>
    <dbReference type="NCBI Taxonomy" id="158500"/>
    <lineage>
        <taxon>Bacteria</taxon>
        <taxon>Pseudomonadati</taxon>
        <taxon>Pseudomonadota</taxon>
        <taxon>Alphaproteobacteria</taxon>
        <taxon>Sphingomonadales</taxon>
        <taxon>Sphingomonadaceae</taxon>
        <taxon>Novosphingobium</taxon>
    </lineage>
</organism>
<dbReference type="AlphaFoldDB" id="A0A031JZC0"/>
<dbReference type="Proteomes" id="UP000024329">
    <property type="component" value="Unassembled WGS sequence"/>
</dbReference>
<dbReference type="PATRIC" id="fig|158500.4.peg.2409"/>
<reference evidence="1 2" key="1">
    <citation type="submission" date="2014-03" db="EMBL/GenBank/DDBJ databases">
        <title>Whole genome sequence of Novosphingobium resinovorum KF1.</title>
        <authorList>
            <person name="Gan H.M."/>
            <person name="Gan H.Y."/>
            <person name="Chew T.H."/>
            <person name="Savka M.A."/>
        </authorList>
    </citation>
    <scope>NUCLEOTIDE SEQUENCE [LARGE SCALE GENOMIC DNA]</scope>
    <source>
        <strain evidence="1 2">KF1</strain>
    </source>
</reference>
<proteinExistence type="predicted"/>
<comment type="caution">
    <text evidence="1">The sequence shown here is derived from an EMBL/GenBank/DDBJ whole genome shotgun (WGS) entry which is preliminary data.</text>
</comment>
<evidence type="ECO:0000313" key="2">
    <source>
        <dbReference type="Proteomes" id="UP000024329"/>
    </source>
</evidence>
<dbReference type="STRING" id="158500.BES08_16140"/>
<accession>A0A031JZC0</accession>
<name>A0A031JZC0_9SPHN</name>